<feature type="domain" description="Major facilitator superfamily (MFS) profile" evidence="5">
    <location>
        <begin position="1"/>
        <end position="171"/>
    </location>
</feature>
<dbReference type="GO" id="GO:0022857">
    <property type="term" value="F:transmembrane transporter activity"/>
    <property type="evidence" value="ECO:0007669"/>
    <property type="project" value="InterPro"/>
</dbReference>
<evidence type="ECO:0000256" key="2">
    <source>
        <dbReference type="ARBA" id="ARBA00022989"/>
    </source>
</evidence>
<geneLocation type="plasmid" evidence="6">
    <name>297_lp38</name>
</geneLocation>
<dbReference type="InterPro" id="IPR020846">
    <property type="entry name" value="MFS_dom"/>
</dbReference>
<reference evidence="6" key="1">
    <citation type="journal article" date="2011" name="J. Bacteriol.">
        <title>Whole-genome sequences of thirteen isolates of Borrelia burgdorferi.</title>
        <authorList>
            <person name="Schutzer S.E."/>
            <person name="Fraser-Liggett C.M."/>
            <person name="Casjens S.R."/>
            <person name="Qiu W.G."/>
            <person name="Dunn J.J."/>
            <person name="Mongodin E.F."/>
            <person name="Luft B.J."/>
        </authorList>
    </citation>
    <scope>NUCLEOTIDE SEQUENCE [LARGE SCALE GENOMIC DNA]</scope>
    <source>
        <strain evidence="6">297</strain>
    </source>
</reference>
<evidence type="ECO:0000256" key="3">
    <source>
        <dbReference type="ARBA" id="ARBA00023136"/>
    </source>
</evidence>
<dbReference type="EMBL" id="CP002258">
    <property type="protein sequence ID" value="ADQ44535.1"/>
    <property type="molecule type" value="Genomic_DNA"/>
</dbReference>
<feature type="transmembrane region" description="Helical" evidence="4">
    <location>
        <begin position="20"/>
        <end position="37"/>
    </location>
</feature>
<dbReference type="RefSeq" id="WP_015056363.1">
    <property type="nucleotide sequence ID" value="NC_018991.1"/>
</dbReference>
<sequence length="171" mass="19207">MPHAVLTIILINKGLSLKDIAMVQICYMAAIIIFEFPSGVISDIFNRKIVYLVSIFLLMASYFIVFKTSSFVFIYVSWFIYGMSAAISTGTIDISFTKIYQNNSKKLKAFISFIKIIISIGAILGGCIGSVLYLYVDIKIYLISLLIYLVASLITIFFIPNDNNTDHNHSK</sequence>
<feature type="transmembrane region" description="Helical" evidence="4">
    <location>
        <begin position="140"/>
        <end position="159"/>
    </location>
</feature>
<feature type="transmembrane region" description="Helical" evidence="4">
    <location>
        <begin position="113"/>
        <end position="134"/>
    </location>
</feature>
<dbReference type="PROSITE" id="PS50850">
    <property type="entry name" value="MFS"/>
    <property type="match status" value="1"/>
</dbReference>
<proteinExistence type="predicted"/>
<dbReference type="Gene3D" id="1.20.1250.20">
    <property type="entry name" value="MFS general substrate transporter like domains"/>
    <property type="match status" value="1"/>
</dbReference>
<accession>A0A9N7G5A4</accession>
<organism evidence="6">
    <name type="scientific">Borreliella burgdorferi 297</name>
    <dbReference type="NCBI Taxonomy" id="521009"/>
    <lineage>
        <taxon>Bacteria</taxon>
        <taxon>Pseudomonadati</taxon>
        <taxon>Spirochaetota</taxon>
        <taxon>Spirochaetia</taxon>
        <taxon>Spirochaetales</taxon>
        <taxon>Borreliaceae</taxon>
        <taxon>Borreliella</taxon>
    </lineage>
</organism>
<dbReference type="SMR" id="A0A9N7G5A4"/>
<dbReference type="InterPro" id="IPR053160">
    <property type="entry name" value="MFS_DHA3_Transporter"/>
</dbReference>
<evidence type="ECO:0000313" key="6">
    <source>
        <dbReference type="EMBL" id="ADQ44535.1"/>
    </source>
</evidence>
<gene>
    <name evidence="6" type="ORF">Bbu297_J08</name>
</gene>
<dbReference type="PANTHER" id="PTHR23530:SF1">
    <property type="entry name" value="PERMEASE, MAJOR FACILITATOR SUPERFAMILY-RELATED"/>
    <property type="match status" value="1"/>
</dbReference>
<keyword evidence="6" id="KW-0614">Plasmid</keyword>
<keyword evidence="3 4" id="KW-0472">Membrane</keyword>
<evidence type="ECO:0000259" key="5">
    <source>
        <dbReference type="PROSITE" id="PS50850"/>
    </source>
</evidence>
<name>A0A9N7G5A4_BORBG</name>
<dbReference type="InterPro" id="IPR011701">
    <property type="entry name" value="MFS"/>
</dbReference>
<keyword evidence="1 4" id="KW-0812">Transmembrane</keyword>
<dbReference type="Pfam" id="PF07690">
    <property type="entry name" value="MFS_1"/>
    <property type="match status" value="1"/>
</dbReference>
<protein>
    <submittedName>
        <fullName evidence="6">Multidrug-efflux transporter-like protein</fullName>
    </submittedName>
</protein>
<dbReference type="SUPFAM" id="SSF103473">
    <property type="entry name" value="MFS general substrate transporter"/>
    <property type="match status" value="1"/>
</dbReference>
<feature type="transmembrane region" description="Helical" evidence="4">
    <location>
        <begin position="49"/>
        <end position="66"/>
    </location>
</feature>
<dbReference type="PANTHER" id="PTHR23530">
    <property type="entry name" value="TRANSPORT PROTEIN-RELATED"/>
    <property type="match status" value="1"/>
</dbReference>
<dbReference type="AlphaFoldDB" id="A0A9N7G5A4"/>
<dbReference type="InterPro" id="IPR036259">
    <property type="entry name" value="MFS_trans_sf"/>
</dbReference>
<feature type="transmembrane region" description="Helical" evidence="4">
    <location>
        <begin position="72"/>
        <end position="92"/>
    </location>
</feature>
<keyword evidence="2 4" id="KW-1133">Transmembrane helix</keyword>
<evidence type="ECO:0000256" key="1">
    <source>
        <dbReference type="ARBA" id="ARBA00022692"/>
    </source>
</evidence>
<evidence type="ECO:0000256" key="4">
    <source>
        <dbReference type="SAM" id="Phobius"/>
    </source>
</evidence>